<gene>
    <name evidence="2" type="ORF">KI387_004513</name>
</gene>
<evidence type="ECO:0000313" key="3">
    <source>
        <dbReference type="Proteomes" id="UP000824469"/>
    </source>
</evidence>
<protein>
    <submittedName>
        <fullName evidence="2">Uncharacterized protein</fullName>
    </submittedName>
</protein>
<proteinExistence type="predicted"/>
<feature type="non-terminal residue" evidence="2">
    <location>
        <position position="111"/>
    </location>
</feature>
<feature type="region of interest" description="Disordered" evidence="1">
    <location>
        <begin position="29"/>
        <end position="51"/>
    </location>
</feature>
<evidence type="ECO:0000256" key="1">
    <source>
        <dbReference type="SAM" id="MobiDB-lite"/>
    </source>
</evidence>
<reference evidence="2 3" key="1">
    <citation type="journal article" date="2021" name="Nat. Plants">
        <title>The Taxus genome provides insights into paclitaxel biosynthesis.</title>
        <authorList>
            <person name="Xiong X."/>
            <person name="Gou J."/>
            <person name="Liao Q."/>
            <person name="Li Y."/>
            <person name="Zhou Q."/>
            <person name="Bi G."/>
            <person name="Li C."/>
            <person name="Du R."/>
            <person name="Wang X."/>
            <person name="Sun T."/>
            <person name="Guo L."/>
            <person name="Liang H."/>
            <person name="Lu P."/>
            <person name="Wu Y."/>
            <person name="Zhang Z."/>
            <person name="Ro D.K."/>
            <person name="Shang Y."/>
            <person name="Huang S."/>
            <person name="Yan J."/>
        </authorList>
    </citation>
    <scope>NUCLEOTIDE SEQUENCE [LARGE SCALE GENOMIC DNA]</scope>
    <source>
        <strain evidence="2">Ta-2019</strain>
    </source>
</reference>
<keyword evidence="3" id="KW-1185">Reference proteome</keyword>
<dbReference type="EMBL" id="JAHRHJ020000002">
    <property type="protein sequence ID" value="KAH9324335.1"/>
    <property type="molecule type" value="Genomic_DNA"/>
</dbReference>
<organism evidence="2 3">
    <name type="scientific">Taxus chinensis</name>
    <name type="common">Chinese yew</name>
    <name type="synonym">Taxus wallichiana var. chinensis</name>
    <dbReference type="NCBI Taxonomy" id="29808"/>
    <lineage>
        <taxon>Eukaryota</taxon>
        <taxon>Viridiplantae</taxon>
        <taxon>Streptophyta</taxon>
        <taxon>Embryophyta</taxon>
        <taxon>Tracheophyta</taxon>
        <taxon>Spermatophyta</taxon>
        <taxon>Pinopsida</taxon>
        <taxon>Pinidae</taxon>
        <taxon>Conifers II</taxon>
        <taxon>Cupressales</taxon>
        <taxon>Taxaceae</taxon>
        <taxon>Taxus</taxon>
    </lineage>
</organism>
<accession>A0AA38LIU7</accession>
<dbReference type="AlphaFoldDB" id="A0AA38LIU7"/>
<evidence type="ECO:0000313" key="2">
    <source>
        <dbReference type="EMBL" id="KAH9324335.1"/>
    </source>
</evidence>
<comment type="caution">
    <text evidence="2">The sequence shown here is derived from an EMBL/GenBank/DDBJ whole genome shotgun (WGS) entry which is preliminary data.</text>
</comment>
<sequence length="111" mass="12353">GKSYTVKADPPPFKTCNMLYRPNDVLIPVKTPIHPTQPSTSDAPTPSTNETAVTNITSFPADNIPTSDPLVDVFQRLTLGEYHLYNVSSFHTPQEYGQLHAHPTYDRRVGE</sequence>
<feature type="compositionally biased region" description="Polar residues" evidence="1">
    <location>
        <begin position="34"/>
        <end position="51"/>
    </location>
</feature>
<feature type="non-terminal residue" evidence="2">
    <location>
        <position position="1"/>
    </location>
</feature>
<name>A0AA38LIU7_TAXCH</name>
<dbReference type="Proteomes" id="UP000824469">
    <property type="component" value="Unassembled WGS sequence"/>
</dbReference>